<keyword evidence="5 8" id="KW-1133">Transmembrane helix</keyword>
<dbReference type="GO" id="GO:0006813">
    <property type="term" value="P:potassium ion transport"/>
    <property type="evidence" value="ECO:0007669"/>
    <property type="project" value="InterPro"/>
</dbReference>
<evidence type="ECO:0000256" key="4">
    <source>
        <dbReference type="ARBA" id="ARBA00022692"/>
    </source>
</evidence>
<dbReference type="OrthoDB" id="305351at2"/>
<keyword evidence="6" id="KW-0406">Ion transport</keyword>
<dbReference type="GO" id="GO:0012505">
    <property type="term" value="C:endomembrane system"/>
    <property type="evidence" value="ECO:0007669"/>
    <property type="project" value="UniProtKB-SubCell"/>
</dbReference>
<evidence type="ECO:0000313" key="12">
    <source>
        <dbReference type="Proteomes" id="UP000034883"/>
    </source>
</evidence>
<dbReference type="InterPro" id="IPR003148">
    <property type="entry name" value="RCK_N"/>
</dbReference>
<evidence type="ECO:0000256" key="2">
    <source>
        <dbReference type="ARBA" id="ARBA00008577"/>
    </source>
</evidence>
<evidence type="ECO:0000256" key="3">
    <source>
        <dbReference type="ARBA" id="ARBA00022448"/>
    </source>
</evidence>
<dbReference type="PANTHER" id="PTHR31563">
    <property type="entry name" value="ION CHANNEL POLLUX-RELATED"/>
    <property type="match status" value="1"/>
</dbReference>
<sequence>MAIERGFRAKLRYRANEFIGGGAGKQLLFLAVLTAALVIGFTTVGLVLGLGVEDGFAGGFVERAYEVSWFYFGRVIDSGTFTGDSGIGNRAISTVASILGVIVAGLLISALAGNFQQALEDIRKTGAPVMEDGHFLVLGWSEKIYSVIDQLAEAYAPKGRITVVVMAERDKVEMEEKLYDKVQYQHRVKLVVRSGSSVVLNDLAKVSFDRTQAIVVLVDDADVDDPDKADARIMKTLMAIFNHPDARGRTDGLRVTAEVMQSHNQELAIIASNHRARVVKTNEMISKIILQTARISGLSLVYDELLRFEGNEIHFKKIPPVVGRRFGDILLDFPNGMVVGVAKANGSGHTLNPPADHVIGPDEELLILAEDASVQHKPYAGPLSLASMPVLQSNAQKRVEHMLVLGWNPKIHPMIKEFDDYVAPGSTLTLVNNLPEDERATEIAEKVGEVSTVQLRHLVGQFTSRHLMDQLGPQNYPLVMVLGDQVEGTSAEDADTRAIIALLLLRDARRRSGLAPNQRVCSEILDPKNRELAATTQINDIVISNEMVSMVLAQITYEPRVQAVLEDLLRSEGSEVYVKPIELYAPPGQPVSIEYLMLAAKARGELMMGVQIYEDAPEKKYGLVLNPMNRQAPFMPKPGDRVVVLAEEDG</sequence>
<dbReference type="Pfam" id="PF22614">
    <property type="entry name" value="Slo-like_RCK"/>
    <property type="match status" value="1"/>
</dbReference>
<keyword evidence="3" id="KW-0813">Transport</keyword>
<reference evidence="11 12" key="1">
    <citation type="submission" date="2015-03" db="EMBL/GenBank/DDBJ databases">
        <title>Genome assembly of Sandaracinus amylolyticus DSM 53668.</title>
        <authorList>
            <person name="Sharma G."/>
            <person name="Subramanian S."/>
        </authorList>
    </citation>
    <scope>NUCLEOTIDE SEQUENCE [LARGE SCALE GENOMIC DNA]</scope>
    <source>
        <strain evidence="11 12">DSM 53668</strain>
    </source>
</reference>
<dbReference type="PANTHER" id="PTHR31563:SF10">
    <property type="entry name" value="ION CHANNEL POLLUX-RELATED"/>
    <property type="match status" value="1"/>
</dbReference>
<evidence type="ECO:0000313" key="11">
    <source>
        <dbReference type="EMBL" id="AKF11604.1"/>
    </source>
</evidence>
<keyword evidence="4 8" id="KW-0812">Transmembrane</keyword>
<name>A0A0F6SI55_9BACT</name>
<dbReference type="KEGG" id="samy:DB32_008753"/>
<dbReference type="Proteomes" id="UP000034883">
    <property type="component" value="Chromosome"/>
</dbReference>
<dbReference type="AlphaFoldDB" id="A0A0F6SI55"/>
<dbReference type="RefSeq" id="WP_053238449.1">
    <property type="nucleotide sequence ID" value="NZ_CP011125.1"/>
</dbReference>
<comment type="similarity">
    <text evidence="2">Belongs to the castor/pollux (TC 1.A.1.23) family.</text>
</comment>
<evidence type="ECO:0000256" key="8">
    <source>
        <dbReference type="SAM" id="Phobius"/>
    </source>
</evidence>
<keyword evidence="12" id="KW-1185">Reference proteome</keyword>
<organism evidence="11 12">
    <name type="scientific">Sandaracinus amylolyticus</name>
    <dbReference type="NCBI Taxonomy" id="927083"/>
    <lineage>
        <taxon>Bacteria</taxon>
        <taxon>Pseudomonadati</taxon>
        <taxon>Myxococcota</taxon>
        <taxon>Polyangia</taxon>
        <taxon>Polyangiales</taxon>
        <taxon>Sandaracinaceae</taxon>
        <taxon>Sandaracinus</taxon>
    </lineage>
</organism>
<feature type="transmembrane region" description="Helical" evidence="8">
    <location>
        <begin position="27"/>
        <end position="52"/>
    </location>
</feature>
<dbReference type="EMBL" id="CP011125">
    <property type="protein sequence ID" value="AKF11604.1"/>
    <property type="molecule type" value="Genomic_DNA"/>
</dbReference>
<protein>
    <submittedName>
        <fullName evidence="11">Putative secreted protein</fullName>
    </submittedName>
</protein>
<accession>A0A0F6SI55</accession>
<evidence type="ECO:0000259" key="10">
    <source>
        <dbReference type="Pfam" id="PF22614"/>
    </source>
</evidence>
<evidence type="ECO:0000256" key="5">
    <source>
        <dbReference type="ARBA" id="ARBA00022989"/>
    </source>
</evidence>
<dbReference type="Gene3D" id="3.40.50.720">
    <property type="entry name" value="NAD(P)-binding Rossmann-like Domain"/>
    <property type="match status" value="2"/>
</dbReference>
<evidence type="ECO:0000259" key="9">
    <source>
        <dbReference type="Pfam" id="PF06241"/>
    </source>
</evidence>
<feature type="transmembrane region" description="Helical" evidence="8">
    <location>
        <begin position="91"/>
        <end position="115"/>
    </location>
</feature>
<evidence type="ECO:0000256" key="6">
    <source>
        <dbReference type="ARBA" id="ARBA00023065"/>
    </source>
</evidence>
<dbReference type="Pfam" id="PF06241">
    <property type="entry name" value="Castor_Poll_mid"/>
    <property type="match status" value="1"/>
</dbReference>
<dbReference type="InterPro" id="IPR044849">
    <property type="entry name" value="CASTOR/POLLUX/SYM8-like"/>
</dbReference>
<keyword evidence="7 8" id="KW-0472">Membrane</keyword>
<comment type="subcellular location">
    <subcellularLocation>
        <location evidence="1">Endomembrane system</location>
        <topology evidence="1">Multi-pass membrane protein</topology>
    </subcellularLocation>
</comment>
<dbReference type="STRING" id="927083.DB32_008753"/>
<gene>
    <name evidence="11" type="ORF">DB32_008753</name>
</gene>
<evidence type="ECO:0000256" key="7">
    <source>
        <dbReference type="ARBA" id="ARBA00023136"/>
    </source>
</evidence>
<feature type="domain" description="RCK N-terminal" evidence="10">
    <location>
        <begin position="133"/>
        <end position="243"/>
    </location>
</feature>
<dbReference type="InterPro" id="IPR010420">
    <property type="entry name" value="CASTOR/POLLUX/SYM8_dom"/>
</dbReference>
<proteinExistence type="inferred from homology"/>
<evidence type="ECO:0000256" key="1">
    <source>
        <dbReference type="ARBA" id="ARBA00004127"/>
    </source>
</evidence>
<feature type="domain" description="CASTOR/POLLUX/SYM8 ion channel conserved" evidence="9">
    <location>
        <begin position="283"/>
        <end position="376"/>
    </location>
</feature>